<gene>
    <name evidence="7" type="ORF">UFOPK3820_00039</name>
</gene>
<dbReference type="InterPro" id="IPR036249">
    <property type="entry name" value="Thioredoxin-like_sf"/>
</dbReference>
<keyword evidence="3" id="KW-0201">Cytochrome c-type biogenesis</keyword>
<dbReference type="Pfam" id="PF08139">
    <property type="entry name" value="LPAM_1"/>
    <property type="match status" value="1"/>
</dbReference>
<organism evidence="7">
    <name type="scientific">freshwater metagenome</name>
    <dbReference type="NCBI Taxonomy" id="449393"/>
    <lineage>
        <taxon>unclassified sequences</taxon>
        <taxon>metagenomes</taxon>
        <taxon>ecological metagenomes</taxon>
    </lineage>
</organism>
<comment type="subcellular location">
    <subcellularLocation>
        <location evidence="1">Cell envelope</location>
    </subcellularLocation>
</comment>
<dbReference type="PROSITE" id="PS51257">
    <property type="entry name" value="PROKAR_LIPOPROTEIN"/>
    <property type="match status" value="1"/>
</dbReference>
<dbReference type="SUPFAM" id="SSF52833">
    <property type="entry name" value="Thioredoxin-like"/>
    <property type="match status" value="1"/>
</dbReference>
<dbReference type="GO" id="GO:0030313">
    <property type="term" value="C:cell envelope"/>
    <property type="evidence" value="ECO:0007669"/>
    <property type="project" value="UniProtKB-SubCell"/>
</dbReference>
<dbReference type="Gene3D" id="3.40.30.10">
    <property type="entry name" value="Glutaredoxin"/>
    <property type="match status" value="1"/>
</dbReference>
<protein>
    <submittedName>
        <fullName evidence="7">Unannotated protein</fullName>
    </submittedName>
</protein>
<dbReference type="AlphaFoldDB" id="A0A6J5YGC0"/>
<dbReference type="InterPro" id="IPR012640">
    <property type="entry name" value="Membr_lipoprot_lipid_attach_CS"/>
</dbReference>
<reference evidence="7" key="1">
    <citation type="submission" date="2020-05" db="EMBL/GenBank/DDBJ databases">
        <authorList>
            <person name="Chiriac C."/>
            <person name="Salcher M."/>
            <person name="Ghai R."/>
            <person name="Kavagutti S V."/>
        </authorList>
    </citation>
    <scope>NUCLEOTIDE SEQUENCE</scope>
</reference>
<keyword evidence="5" id="KW-0676">Redox-active center</keyword>
<evidence type="ECO:0000256" key="4">
    <source>
        <dbReference type="ARBA" id="ARBA00023157"/>
    </source>
</evidence>
<evidence type="ECO:0000313" key="7">
    <source>
        <dbReference type="EMBL" id="CAB4329545.1"/>
    </source>
</evidence>
<evidence type="ECO:0000256" key="5">
    <source>
        <dbReference type="ARBA" id="ARBA00023284"/>
    </source>
</evidence>
<dbReference type="EMBL" id="CAESAB010000001">
    <property type="protein sequence ID" value="CAB4329545.1"/>
    <property type="molecule type" value="Genomic_DNA"/>
</dbReference>
<dbReference type="Pfam" id="PF08534">
    <property type="entry name" value="Redoxin"/>
    <property type="match status" value="1"/>
</dbReference>
<dbReference type="GO" id="GO:0016491">
    <property type="term" value="F:oxidoreductase activity"/>
    <property type="evidence" value="ECO:0007669"/>
    <property type="project" value="InterPro"/>
</dbReference>
<keyword evidence="2" id="KW-0732">Signal</keyword>
<dbReference type="InterPro" id="IPR013766">
    <property type="entry name" value="Thioredoxin_domain"/>
</dbReference>
<dbReference type="PANTHER" id="PTHR42852">
    <property type="entry name" value="THIOL:DISULFIDE INTERCHANGE PROTEIN DSBE"/>
    <property type="match status" value="1"/>
</dbReference>
<evidence type="ECO:0000256" key="2">
    <source>
        <dbReference type="ARBA" id="ARBA00022729"/>
    </source>
</evidence>
<sequence length="178" mass="18865">MKRFFAAFFALVMLTGCSNGGASKAEESFISGDGAVTYIKSSDRVKAPSISGLTLLGTQYKFDGGKIAVVNVWASWCSPCRAEEPALSAAARAYPEVEFIGILTRDNPVNAEAFVRKRDVPYPTLIDDSILAGFRKSLPANAIPSTVVIDKSGKVAARISGAVTVGSLKDVIEKVLSE</sequence>
<dbReference type="InterPro" id="IPR013740">
    <property type="entry name" value="Redoxin"/>
</dbReference>
<proteinExistence type="predicted"/>
<evidence type="ECO:0000256" key="3">
    <source>
        <dbReference type="ARBA" id="ARBA00022748"/>
    </source>
</evidence>
<dbReference type="InterPro" id="IPR050553">
    <property type="entry name" value="Thioredoxin_ResA/DsbE_sf"/>
</dbReference>
<keyword evidence="4" id="KW-1015">Disulfide bond</keyword>
<name>A0A6J5YGC0_9ZZZZ</name>
<dbReference type="PANTHER" id="PTHR42852:SF6">
    <property type="entry name" value="THIOL:DISULFIDE INTERCHANGE PROTEIN DSBE"/>
    <property type="match status" value="1"/>
</dbReference>
<dbReference type="CDD" id="cd02966">
    <property type="entry name" value="TlpA_like_family"/>
    <property type="match status" value="1"/>
</dbReference>
<evidence type="ECO:0000259" key="6">
    <source>
        <dbReference type="PROSITE" id="PS51352"/>
    </source>
</evidence>
<evidence type="ECO:0000256" key="1">
    <source>
        <dbReference type="ARBA" id="ARBA00004196"/>
    </source>
</evidence>
<dbReference type="PROSITE" id="PS51352">
    <property type="entry name" value="THIOREDOXIN_2"/>
    <property type="match status" value="1"/>
</dbReference>
<accession>A0A6J5YGC0</accession>
<feature type="domain" description="Thioredoxin" evidence="6">
    <location>
        <begin position="41"/>
        <end position="177"/>
    </location>
</feature>
<dbReference type="GO" id="GO:0017004">
    <property type="term" value="P:cytochrome complex assembly"/>
    <property type="evidence" value="ECO:0007669"/>
    <property type="project" value="UniProtKB-KW"/>
</dbReference>